<dbReference type="EMBL" id="CP036274">
    <property type="protein sequence ID" value="QDU31791.1"/>
    <property type="molecule type" value="Genomic_DNA"/>
</dbReference>
<dbReference type="GO" id="GO:0006313">
    <property type="term" value="P:DNA transposition"/>
    <property type="evidence" value="ECO:0007669"/>
    <property type="project" value="InterPro"/>
</dbReference>
<protein>
    <submittedName>
        <fullName evidence="1">IS1 transposase</fullName>
    </submittedName>
</protein>
<dbReference type="GO" id="GO:0003677">
    <property type="term" value="F:DNA binding"/>
    <property type="evidence" value="ECO:0007669"/>
    <property type="project" value="InterPro"/>
</dbReference>
<keyword evidence="2" id="KW-1185">Reference proteome</keyword>
<dbReference type="PANTHER" id="PTHR33293">
    <property type="entry name" value="INSERTION ELEMENT IS1 1 PROTEIN INSB-RELATED"/>
    <property type="match status" value="1"/>
</dbReference>
<dbReference type="InterPro" id="IPR051354">
    <property type="entry name" value="Transposase_27_IS1"/>
</dbReference>
<dbReference type="Proteomes" id="UP000315017">
    <property type="component" value="Chromosome"/>
</dbReference>
<dbReference type="PANTHER" id="PTHR33293:SF2">
    <property type="entry name" value="TRANSPOSASE"/>
    <property type="match status" value="1"/>
</dbReference>
<reference evidence="1 2" key="1">
    <citation type="submission" date="2019-02" db="EMBL/GenBank/DDBJ databases">
        <title>Deep-cultivation of Planctomycetes and their phenomic and genomic characterization uncovers novel biology.</title>
        <authorList>
            <person name="Wiegand S."/>
            <person name="Jogler M."/>
            <person name="Boedeker C."/>
            <person name="Pinto D."/>
            <person name="Vollmers J."/>
            <person name="Rivas-Marin E."/>
            <person name="Kohn T."/>
            <person name="Peeters S.H."/>
            <person name="Heuer A."/>
            <person name="Rast P."/>
            <person name="Oberbeckmann S."/>
            <person name="Bunk B."/>
            <person name="Jeske O."/>
            <person name="Meyerdierks A."/>
            <person name="Storesund J.E."/>
            <person name="Kallscheuer N."/>
            <person name="Luecker S."/>
            <person name="Lage O.M."/>
            <person name="Pohl T."/>
            <person name="Merkel B.J."/>
            <person name="Hornburger P."/>
            <person name="Mueller R.-W."/>
            <person name="Bruemmer F."/>
            <person name="Labrenz M."/>
            <person name="Spormann A.M."/>
            <person name="Op den Camp H."/>
            <person name="Overmann J."/>
            <person name="Amann R."/>
            <person name="Jetten M.S.M."/>
            <person name="Mascher T."/>
            <person name="Medema M.H."/>
            <person name="Devos D.P."/>
            <person name="Kaster A.-K."/>
            <person name="Ovreas L."/>
            <person name="Rohde M."/>
            <person name="Galperin M.Y."/>
            <person name="Jogler C."/>
        </authorList>
    </citation>
    <scope>NUCLEOTIDE SEQUENCE [LARGE SCALE GENOMIC DNA]</scope>
    <source>
        <strain evidence="1 2">ETA_A8</strain>
    </source>
</reference>
<accession>A0A517YNJ7</accession>
<dbReference type="AlphaFoldDB" id="A0A517YNJ7"/>
<gene>
    <name evidence="1" type="ORF">ETAA8_69510</name>
</gene>
<dbReference type="InterPro" id="IPR005063">
    <property type="entry name" value="Transposase_27"/>
</dbReference>
<dbReference type="Pfam" id="PF03400">
    <property type="entry name" value="DDE_Tnp_IS1"/>
    <property type="match status" value="1"/>
</dbReference>
<evidence type="ECO:0000313" key="2">
    <source>
        <dbReference type="Proteomes" id="UP000315017"/>
    </source>
</evidence>
<dbReference type="KEGG" id="aagg:ETAA8_69510"/>
<proteinExistence type="predicted"/>
<dbReference type="GO" id="GO:0004803">
    <property type="term" value="F:transposase activity"/>
    <property type="evidence" value="ECO:0007669"/>
    <property type="project" value="InterPro"/>
</dbReference>
<organism evidence="1 2">
    <name type="scientific">Anatilimnocola aggregata</name>
    <dbReference type="NCBI Taxonomy" id="2528021"/>
    <lineage>
        <taxon>Bacteria</taxon>
        <taxon>Pseudomonadati</taxon>
        <taxon>Planctomycetota</taxon>
        <taxon>Planctomycetia</taxon>
        <taxon>Pirellulales</taxon>
        <taxon>Pirellulaceae</taxon>
        <taxon>Anatilimnocola</taxon>
    </lineage>
</organism>
<evidence type="ECO:0000313" key="1">
    <source>
        <dbReference type="EMBL" id="QDU31791.1"/>
    </source>
</evidence>
<name>A0A517YNJ7_9BACT</name>
<dbReference type="RefSeq" id="WP_202921428.1">
    <property type="nucleotide sequence ID" value="NZ_CP036274.1"/>
</dbReference>
<sequence length="318" mass="35560">MIASACTHEKLAKHGKDRKGNQRWKCCRCNVTVVREMERPLGNMRLEMDKAVAVLKMLLEGMSIRACERITGVNRDTICDLVLHVGQNCDRFLKDGIRGVKAKYIELDEIWSFVGCKAKAAVGKENSEEMGDSWTWLAIDADSKLILSHAVGKRDVNTCDAFLSQLNRATVGRTQVTSDGFSTYTHGVPMHMGSRVDFAQIIKSYSSSQSETRYSPATISNIEKVPRFGNPDEAHISTSYSERLNLSVRMHNRRFTRLTNAHSKSAEHHSAAVSLFVAFYNYCRKHESCGKGKQTPAMAAGLTDHVWSIKELLKATVN</sequence>